<keyword evidence="3" id="KW-1185">Reference proteome</keyword>
<sequence>MLVPNITLHTYVGLSAFEIPVNVCPQIDKKKFFLKCFHISSIHPFSIPDSSILDRWGAGAYLQWAKGGAHPGQVSSPLQDNTETHRRNNHAHTQSHLRAI</sequence>
<feature type="region of interest" description="Disordered" evidence="1">
    <location>
        <begin position="71"/>
        <end position="100"/>
    </location>
</feature>
<protein>
    <submittedName>
        <fullName evidence="2">Uncharacterized protein</fullName>
    </submittedName>
</protein>
<evidence type="ECO:0000313" key="2">
    <source>
        <dbReference type="EMBL" id="MEQ2226722.1"/>
    </source>
</evidence>
<proteinExistence type="predicted"/>
<accession>A0ABV0T352</accession>
<name>A0ABV0T352_9TELE</name>
<organism evidence="2 3">
    <name type="scientific">Ilyodon furcidens</name>
    <name type="common">goldbreast splitfin</name>
    <dbReference type="NCBI Taxonomy" id="33524"/>
    <lineage>
        <taxon>Eukaryota</taxon>
        <taxon>Metazoa</taxon>
        <taxon>Chordata</taxon>
        <taxon>Craniata</taxon>
        <taxon>Vertebrata</taxon>
        <taxon>Euteleostomi</taxon>
        <taxon>Actinopterygii</taxon>
        <taxon>Neopterygii</taxon>
        <taxon>Teleostei</taxon>
        <taxon>Neoteleostei</taxon>
        <taxon>Acanthomorphata</taxon>
        <taxon>Ovalentaria</taxon>
        <taxon>Atherinomorphae</taxon>
        <taxon>Cyprinodontiformes</taxon>
        <taxon>Goodeidae</taxon>
        <taxon>Ilyodon</taxon>
    </lineage>
</organism>
<reference evidence="2 3" key="1">
    <citation type="submission" date="2021-06" db="EMBL/GenBank/DDBJ databases">
        <authorList>
            <person name="Palmer J.M."/>
        </authorList>
    </citation>
    <scope>NUCLEOTIDE SEQUENCE [LARGE SCALE GENOMIC DNA]</scope>
    <source>
        <strain evidence="3">if_2019</strain>
        <tissue evidence="2">Muscle</tissue>
    </source>
</reference>
<dbReference type="Proteomes" id="UP001482620">
    <property type="component" value="Unassembled WGS sequence"/>
</dbReference>
<evidence type="ECO:0000256" key="1">
    <source>
        <dbReference type="SAM" id="MobiDB-lite"/>
    </source>
</evidence>
<dbReference type="EMBL" id="JAHRIQ010016028">
    <property type="protein sequence ID" value="MEQ2226722.1"/>
    <property type="molecule type" value="Genomic_DNA"/>
</dbReference>
<comment type="caution">
    <text evidence="2">The sequence shown here is derived from an EMBL/GenBank/DDBJ whole genome shotgun (WGS) entry which is preliminary data.</text>
</comment>
<gene>
    <name evidence="2" type="ORF">ILYODFUR_030223</name>
</gene>
<feature type="compositionally biased region" description="Basic residues" evidence="1">
    <location>
        <begin position="87"/>
        <end position="100"/>
    </location>
</feature>
<evidence type="ECO:0000313" key="3">
    <source>
        <dbReference type="Proteomes" id="UP001482620"/>
    </source>
</evidence>